<organism evidence="5 6">
    <name type="scientific">Amycolatopsis xylanica</name>
    <dbReference type="NCBI Taxonomy" id="589385"/>
    <lineage>
        <taxon>Bacteria</taxon>
        <taxon>Bacillati</taxon>
        <taxon>Actinomycetota</taxon>
        <taxon>Actinomycetes</taxon>
        <taxon>Pseudonocardiales</taxon>
        <taxon>Pseudonocardiaceae</taxon>
        <taxon>Amycolatopsis</taxon>
    </lineage>
</organism>
<dbReference type="PANTHER" id="PTHR11575">
    <property type="entry name" value="5'-NUCLEOTIDASE-RELATED"/>
    <property type="match status" value="1"/>
</dbReference>
<dbReference type="Proteomes" id="UP000199515">
    <property type="component" value="Unassembled WGS sequence"/>
</dbReference>
<dbReference type="AlphaFoldDB" id="A0A1H3AAG0"/>
<dbReference type="PANTHER" id="PTHR11575:SF24">
    <property type="entry name" value="5'-NUCLEOTIDASE"/>
    <property type="match status" value="1"/>
</dbReference>
<dbReference type="Gene3D" id="3.60.21.10">
    <property type="match status" value="1"/>
</dbReference>
<dbReference type="SUPFAM" id="SSF56300">
    <property type="entry name" value="Metallo-dependent phosphatases"/>
    <property type="match status" value="1"/>
</dbReference>
<dbReference type="OrthoDB" id="1016457at2"/>
<evidence type="ECO:0000256" key="1">
    <source>
        <dbReference type="ARBA" id="ARBA00022729"/>
    </source>
</evidence>
<dbReference type="GO" id="GO:0030288">
    <property type="term" value="C:outer membrane-bounded periplasmic space"/>
    <property type="evidence" value="ECO:0007669"/>
    <property type="project" value="TreeGrafter"/>
</dbReference>
<dbReference type="GO" id="GO:0008253">
    <property type="term" value="F:5'-nucleotidase activity"/>
    <property type="evidence" value="ECO:0007669"/>
    <property type="project" value="TreeGrafter"/>
</dbReference>
<dbReference type="InterPro" id="IPR008334">
    <property type="entry name" value="5'-Nucleotdase_C"/>
</dbReference>
<evidence type="ECO:0000313" key="5">
    <source>
        <dbReference type="EMBL" id="SDX26707.1"/>
    </source>
</evidence>
<keyword evidence="2" id="KW-0378">Hydrolase</keyword>
<sequence length="565" mass="58927">MLISNRLKRAVAVLGVALTAGALVATPASAYGSPTTDVRLIAFNDLHGNLEPPSGSSGRVVLSDGKTVDAGGAAFLATHVKQLRAQVRNSLVFSAGDNIGASPVISALFHDEPTIEFMNKLGVKASVVGNHEFDEGYAELKRMQFGGCHPVDGCQFHDPFQGANFPFLGANVTFEKSGLPAVLPFSIEFSGGVPIGVIGATLKDLPSVVTPEAIKGLKFGDEVQAINRTSALLELFGIKAQVVLMHQGDGTETAGPDDCKLRPGPAKVIAESVTPRVDAFFTGHSHQQYNCVVTDPAGNPRPLIQGSSFGRLLSVIDLKINLRSRDVVRSETKAHNEIVTRDVTPDADVQALVAEAKTKAAPIANRQVGTITADLPAAGTATGESLLGDVLADAQLAGTLTNGAQIAMTNPGGIRADLLFKSSPNGEGDGVVTYGEAFTVQPFANIMQTITLTGSGLKAVLEQQWQGSITRILQISNSLHYSYDLSKPIGSRISNLTLNGTPIDPAASLRVSVNNFLAAGGDGFTELTKGTNLAGGPVDLDALLAYFAANPGITPPVPNRITKIG</sequence>
<dbReference type="GO" id="GO:0009166">
    <property type="term" value="P:nucleotide catabolic process"/>
    <property type="evidence" value="ECO:0007669"/>
    <property type="project" value="InterPro"/>
</dbReference>
<reference evidence="5 6" key="1">
    <citation type="submission" date="2016-10" db="EMBL/GenBank/DDBJ databases">
        <authorList>
            <person name="de Groot N.N."/>
        </authorList>
    </citation>
    <scope>NUCLEOTIDE SEQUENCE [LARGE SCALE GENOMIC DNA]</scope>
    <source>
        <strain evidence="5 6">CPCC 202699</strain>
    </source>
</reference>
<evidence type="ECO:0000256" key="2">
    <source>
        <dbReference type="RuleBase" id="RU362119"/>
    </source>
</evidence>
<dbReference type="InterPro" id="IPR006179">
    <property type="entry name" value="5_nucleotidase/apyrase"/>
</dbReference>
<comment type="similarity">
    <text evidence="2">Belongs to the 5'-nucleotidase family.</text>
</comment>
<dbReference type="SUPFAM" id="SSF55816">
    <property type="entry name" value="5'-nucleotidase (syn. UDP-sugar hydrolase), C-terminal domain"/>
    <property type="match status" value="1"/>
</dbReference>
<feature type="signal peptide" evidence="2">
    <location>
        <begin position="1"/>
        <end position="30"/>
    </location>
</feature>
<dbReference type="GO" id="GO:0008768">
    <property type="term" value="F:UDP-sugar diphosphatase activity"/>
    <property type="evidence" value="ECO:0007669"/>
    <property type="project" value="TreeGrafter"/>
</dbReference>
<dbReference type="EMBL" id="FNON01000002">
    <property type="protein sequence ID" value="SDX26707.1"/>
    <property type="molecule type" value="Genomic_DNA"/>
</dbReference>
<feature type="chain" id="PRO_5011329159" evidence="2">
    <location>
        <begin position="31"/>
        <end position="565"/>
    </location>
</feature>
<accession>A0A1H3AAG0</accession>
<protein>
    <submittedName>
        <fullName evidence="5">5'-nucleotidase</fullName>
    </submittedName>
</protein>
<dbReference type="InterPro" id="IPR029052">
    <property type="entry name" value="Metallo-depent_PP-like"/>
</dbReference>
<name>A0A1H3AAG0_9PSEU</name>
<dbReference type="GO" id="GO:0000166">
    <property type="term" value="F:nucleotide binding"/>
    <property type="evidence" value="ECO:0007669"/>
    <property type="project" value="UniProtKB-KW"/>
</dbReference>
<dbReference type="PRINTS" id="PR01607">
    <property type="entry name" value="APYRASEFAMLY"/>
</dbReference>
<evidence type="ECO:0000259" key="4">
    <source>
        <dbReference type="Pfam" id="PF02872"/>
    </source>
</evidence>
<dbReference type="InterPro" id="IPR036907">
    <property type="entry name" value="5'-Nucleotdase_C_sf"/>
</dbReference>
<dbReference type="Pfam" id="PF00149">
    <property type="entry name" value="Metallophos"/>
    <property type="match status" value="1"/>
</dbReference>
<proteinExistence type="inferred from homology"/>
<feature type="domain" description="5'-Nucleotidase C-terminal" evidence="4">
    <location>
        <begin position="368"/>
        <end position="527"/>
    </location>
</feature>
<evidence type="ECO:0000259" key="3">
    <source>
        <dbReference type="Pfam" id="PF00149"/>
    </source>
</evidence>
<dbReference type="Gene3D" id="3.90.780.10">
    <property type="entry name" value="5'-Nucleotidase, C-terminal domain"/>
    <property type="match status" value="1"/>
</dbReference>
<dbReference type="InterPro" id="IPR004843">
    <property type="entry name" value="Calcineurin-like_PHP"/>
</dbReference>
<dbReference type="RefSeq" id="WP_091288688.1">
    <property type="nucleotide sequence ID" value="NZ_FNON01000002.1"/>
</dbReference>
<evidence type="ECO:0000313" key="6">
    <source>
        <dbReference type="Proteomes" id="UP000199515"/>
    </source>
</evidence>
<gene>
    <name evidence="5" type="ORF">SAMN05421504_102856</name>
</gene>
<dbReference type="STRING" id="589385.SAMN05421504_102856"/>
<keyword evidence="1 2" id="KW-0732">Signal</keyword>
<keyword evidence="6" id="KW-1185">Reference proteome</keyword>
<feature type="domain" description="Calcineurin-like phosphoesterase" evidence="3">
    <location>
        <begin position="39"/>
        <end position="287"/>
    </location>
</feature>
<dbReference type="Pfam" id="PF02872">
    <property type="entry name" value="5_nucleotid_C"/>
    <property type="match status" value="1"/>
</dbReference>
<keyword evidence="2" id="KW-0547">Nucleotide-binding</keyword>